<evidence type="ECO:0000313" key="11">
    <source>
        <dbReference type="EMBL" id="TCP70401.1"/>
    </source>
</evidence>
<protein>
    <recommendedName>
        <fullName evidence="9">Lipoprotein signal peptidase</fullName>
        <ecNumber evidence="9">3.4.23.36</ecNumber>
    </recommendedName>
    <alternativeName>
        <fullName evidence="9">Prolipoprotein signal peptidase</fullName>
    </alternativeName>
    <alternativeName>
        <fullName evidence="9">Signal peptidase II</fullName>
        <shortName evidence="9">SPase II</shortName>
    </alternativeName>
</protein>
<dbReference type="NCBIfam" id="TIGR00077">
    <property type="entry name" value="lspA"/>
    <property type="match status" value="1"/>
</dbReference>
<evidence type="ECO:0000256" key="5">
    <source>
        <dbReference type="ARBA" id="ARBA00022750"/>
    </source>
</evidence>
<dbReference type="HAMAP" id="MF_00161">
    <property type="entry name" value="LspA"/>
    <property type="match status" value="1"/>
</dbReference>
<feature type="transmembrane region" description="Helical" evidence="9">
    <location>
        <begin position="122"/>
        <end position="145"/>
    </location>
</feature>
<keyword evidence="6 9" id="KW-0378">Hydrolase</keyword>
<comment type="pathway">
    <text evidence="9">Protein modification; lipoprotein biosynthesis (signal peptide cleavage).</text>
</comment>
<keyword evidence="7 9" id="KW-1133">Transmembrane helix</keyword>
<evidence type="ECO:0000256" key="6">
    <source>
        <dbReference type="ARBA" id="ARBA00022801"/>
    </source>
</evidence>
<evidence type="ECO:0000256" key="1">
    <source>
        <dbReference type="ARBA" id="ARBA00006139"/>
    </source>
</evidence>
<comment type="catalytic activity">
    <reaction evidence="9">
        <text>Release of signal peptides from bacterial membrane prolipoproteins. Hydrolyzes -Xaa-Yaa-Zaa-|-(S,diacylglyceryl)Cys-, in which Xaa is hydrophobic (preferably Leu), and Yaa (Ala or Ser) and Zaa (Gly or Ala) have small, neutral side chains.</text>
        <dbReference type="EC" id="3.4.23.36"/>
    </reaction>
</comment>
<dbReference type="UniPathway" id="UPA00665"/>
<dbReference type="GO" id="GO:0005886">
    <property type="term" value="C:plasma membrane"/>
    <property type="evidence" value="ECO:0007669"/>
    <property type="project" value="UniProtKB-SubCell"/>
</dbReference>
<dbReference type="InterPro" id="IPR001872">
    <property type="entry name" value="Peptidase_A8"/>
</dbReference>
<evidence type="ECO:0000256" key="2">
    <source>
        <dbReference type="ARBA" id="ARBA00022475"/>
    </source>
</evidence>
<sequence length="163" mass="18471">MRYWLTALTVILVDQWTKWLVASKMTLGESIAVIDGFFHLTSHRNRGAAFGILQNQRWFFITVTSIVICALIYFLWKSRKEHPLMKWGYAIVLGGALGNYIDRVRMGEVVDFLHFQFGSYDFAIFNVADSAVCVGVAILFLGILLEPGNPVPEKLESNHTKEA</sequence>
<feature type="active site" evidence="9">
    <location>
        <position position="129"/>
    </location>
</feature>
<dbReference type="AlphaFoldDB" id="A0A4V2SYH0"/>
<comment type="function">
    <text evidence="9">This protein specifically catalyzes the removal of signal peptides from prolipoproteins.</text>
</comment>
<evidence type="ECO:0000256" key="3">
    <source>
        <dbReference type="ARBA" id="ARBA00022670"/>
    </source>
</evidence>
<reference evidence="11 12" key="1">
    <citation type="submission" date="2019-03" db="EMBL/GenBank/DDBJ databases">
        <title>Genomic Encyclopedia of Type Strains, Phase IV (KMG-IV): sequencing the most valuable type-strain genomes for metagenomic binning, comparative biology and taxonomic classification.</title>
        <authorList>
            <person name="Goeker M."/>
        </authorList>
    </citation>
    <scope>NUCLEOTIDE SEQUENCE [LARGE SCALE GENOMIC DNA]</scope>
    <source>
        <strain evidence="11 12">DSM 46831</strain>
    </source>
</reference>
<comment type="caution">
    <text evidence="9">Lacks conserved residue(s) required for the propagation of feature annotation.</text>
</comment>
<evidence type="ECO:0000256" key="4">
    <source>
        <dbReference type="ARBA" id="ARBA00022692"/>
    </source>
</evidence>
<evidence type="ECO:0000256" key="7">
    <source>
        <dbReference type="ARBA" id="ARBA00022989"/>
    </source>
</evidence>
<gene>
    <name evidence="9" type="primary">lspA</name>
    <name evidence="11" type="ORF">EDD57_10242</name>
</gene>
<dbReference type="RefSeq" id="WP_131847486.1">
    <property type="nucleotide sequence ID" value="NZ_SLXV01000002.1"/>
</dbReference>
<feature type="transmembrane region" description="Helical" evidence="9">
    <location>
        <begin position="58"/>
        <end position="76"/>
    </location>
</feature>
<dbReference type="GO" id="GO:0004190">
    <property type="term" value="F:aspartic-type endopeptidase activity"/>
    <property type="evidence" value="ECO:0007669"/>
    <property type="project" value="UniProtKB-UniRule"/>
</dbReference>
<evidence type="ECO:0000256" key="10">
    <source>
        <dbReference type="RuleBase" id="RU004181"/>
    </source>
</evidence>
<name>A0A4V2SYH0_9BACL</name>
<evidence type="ECO:0000256" key="9">
    <source>
        <dbReference type="HAMAP-Rule" id="MF_00161"/>
    </source>
</evidence>
<comment type="caution">
    <text evidence="11">The sequence shown here is derived from an EMBL/GenBank/DDBJ whole genome shotgun (WGS) entry which is preliminary data.</text>
</comment>
<dbReference type="Proteomes" id="UP000294746">
    <property type="component" value="Unassembled WGS sequence"/>
</dbReference>
<proteinExistence type="inferred from homology"/>
<accession>A0A4V2SYH0</accession>
<comment type="subcellular location">
    <subcellularLocation>
        <location evidence="9">Cell membrane</location>
        <topology evidence="9">Multi-pass membrane protein</topology>
    </subcellularLocation>
</comment>
<keyword evidence="4 9" id="KW-0812">Transmembrane</keyword>
<evidence type="ECO:0000256" key="8">
    <source>
        <dbReference type="ARBA" id="ARBA00023136"/>
    </source>
</evidence>
<comment type="similarity">
    <text evidence="1 9 10">Belongs to the peptidase A8 family.</text>
</comment>
<feature type="active site" evidence="9">
    <location>
        <position position="111"/>
    </location>
</feature>
<dbReference type="PANTHER" id="PTHR33695">
    <property type="entry name" value="LIPOPROTEIN SIGNAL PEPTIDASE"/>
    <property type="match status" value="1"/>
</dbReference>
<dbReference type="OrthoDB" id="9810259at2"/>
<dbReference type="EMBL" id="SLXV01000002">
    <property type="protein sequence ID" value="TCP70401.1"/>
    <property type="molecule type" value="Genomic_DNA"/>
</dbReference>
<dbReference type="PANTHER" id="PTHR33695:SF1">
    <property type="entry name" value="LIPOPROTEIN SIGNAL PEPTIDASE"/>
    <property type="match status" value="1"/>
</dbReference>
<keyword evidence="2 9" id="KW-1003">Cell membrane</keyword>
<keyword evidence="5 9" id="KW-0064">Aspartyl protease</keyword>
<evidence type="ECO:0000313" key="12">
    <source>
        <dbReference type="Proteomes" id="UP000294746"/>
    </source>
</evidence>
<dbReference type="Pfam" id="PF01252">
    <property type="entry name" value="Peptidase_A8"/>
    <property type="match status" value="1"/>
</dbReference>
<organism evidence="11 12">
    <name type="scientific">Baia soyae</name>
    <dbReference type="NCBI Taxonomy" id="1544746"/>
    <lineage>
        <taxon>Bacteria</taxon>
        <taxon>Bacillati</taxon>
        <taxon>Bacillota</taxon>
        <taxon>Bacilli</taxon>
        <taxon>Bacillales</taxon>
        <taxon>Thermoactinomycetaceae</taxon>
        <taxon>Baia</taxon>
    </lineage>
</organism>
<dbReference type="EC" id="3.4.23.36" evidence="9"/>
<keyword evidence="3 9" id="KW-0645">Protease</keyword>
<dbReference type="PRINTS" id="PR00781">
    <property type="entry name" value="LIPOSIGPTASE"/>
</dbReference>
<keyword evidence="12" id="KW-1185">Reference proteome</keyword>
<dbReference type="GO" id="GO:0006508">
    <property type="term" value="P:proteolysis"/>
    <property type="evidence" value="ECO:0007669"/>
    <property type="project" value="UniProtKB-KW"/>
</dbReference>
<keyword evidence="8 9" id="KW-0472">Membrane</keyword>